<dbReference type="RefSeq" id="WP_194256184.1">
    <property type="nucleotide sequence ID" value="NZ_JABCQO010000022.1"/>
</dbReference>
<dbReference type="InterPro" id="IPR013762">
    <property type="entry name" value="Integrase-like_cat_sf"/>
</dbReference>
<dbReference type="InterPro" id="IPR002104">
    <property type="entry name" value="Integrase_catalytic"/>
</dbReference>
<dbReference type="InterPro" id="IPR046668">
    <property type="entry name" value="DUF6538"/>
</dbReference>
<evidence type="ECO:0000256" key="1">
    <source>
        <dbReference type="ARBA" id="ARBA00008857"/>
    </source>
</evidence>
<evidence type="ECO:0000313" key="7">
    <source>
        <dbReference type="Proteomes" id="UP000630952"/>
    </source>
</evidence>
<name>A0ABR9YHG4_9PROT</name>
<proteinExistence type="inferred from homology"/>
<dbReference type="PANTHER" id="PTHR30349">
    <property type="entry name" value="PHAGE INTEGRASE-RELATED"/>
    <property type="match status" value="1"/>
</dbReference>
<dbReference type="InterPro" id="IPR050090">
    <property type="entry name" value="Tyrosine_recombinase_XerCD"/>
</dbReference>
<dbReference type="PROSITE" id="PS51898">
    <property type="entry name" value="TYR_RECOMBINASE"/>
    <property type="match status" value="1"/>
</dbReference>
<feature type="domain" description="Tyr recombinase" evidence="5">
    <location>
        <begin position="252"/>
        <end position="448"/>
    </location>
</feature>
<organism evidence="6 7">
    <name type="scientific">Gluconobacter cerevisiae</name>
    <dbReference type="NCBI Taxonomy" id="1379734"/>
    <lineage>
        <taxon>Bacteria</taxon>
        <taxon>Pseudomonadati</taxon>
        <taxon>Pseudomonadota</taxon>
        <taxon>Alphaproteobacteria</taxon>
        <taxon>Acetobacterales</taxon>
        <taxon>Acetobacteraceae</taxon>
        <taxon>Gluconobacter</taxon>
    </lineage>
</organism>
<comment type="caution">
    <text evidence="6">The sequence shown here is derived from an EMBL/GenBank/DDBJ whole genome shotgun (WGS) entry which is preliminary data.</text>
</comment>
<gene>
    <name evidence="6" type="ORF">HKD21_13830</name>
</gene>
<comment type="similarity">
    <text evidence="1">Belongs to the 'phage' integrase family.</text>
</comment>
<keyword evidence="3" id="KW-0238">DNA-binding</keyword>
<accession>A0ABR9YHG4</accession>
<keyword evidence="4" id="KW-0233">DNA recombination</keyword>
<evidence type="ECO:0000256" key="2">
    <source>
        <dbReference type="ARBA" id="ARBA00022908"/>
    </source>
</evidence>
<evidence type="ECO:0000256" key="3">
    <source>
        <dbReference type="ARBA" id="ARBA00023125"/>
    </source>
</evidence>
<evidence type="ECO:0000313" key="6">
    <source>
        <dbReference type="EMBL" id="MBF0877906.1"/>
    </source>
</evidence>
<evidence type="ECO:0000259" key="5">
    <source>
        <dbReference type="PROSITE" id="PS51898"/>
    </source>
</evidence>
<dbReference type="SUPFAM" id="SSF56349">
    <property type="entry name" value="DNA breaking-rejoining enzymes"/>
    <property type="match status" value="1"/>
</dbReference>
<sequence>MLRIRGTTYHFRRIVPPALRSALKQREIWVSLKTGYQNEARKRASLLHARTTELFDETFRALAEGQDCQSIPHVRDALKDLHRLVEAPIGIEAMPLPVSRPRLRPQNMRKALAATTASTPKPQPLLLSEALTRFVLENPQTSADTKKATQRAVELFLQAFGDASISIIGGEKAGAFRDLLFSLPASLGKRKSSLTLTEETECAKRDGRPTLSGKSVKNHMMRLSALWNQLLQRELVTKNPWTGWSFENGSKTIRRGWSTQELHTLMTGDWPRSSVSESTFRLVTMIGAYSGLRLGEICHLRTEDLQTIDGIPCFVIQPHTEDGWSPKTDAGTRMVPIHSKLIEAGFLTLKDTVDGPHLIPGLNMSKDGVRGTVFGRSFSTMKTRLGLPAEITFHSFRHSVSTQLRNASADIREIWIDRLLGHEATHKSQGTSTYLSGITTANLRQTVEAISYPNDIFRKGWS</sequence>
<dbReference type="Pfam" id="PF00589">
    <property type="entry name" value="Phage_integrase"/>
    <property type="match status" value="1"/>
</dbReference>
<dbReference type="PANTHER" id="PTHR30349:SF41">
    <property type="entry name" value="INTEGRASE_RECOMBINASE PROTEIN MJ0367-RELATED"/>
    <property type="match status" value="1"/>
</dbReference>
<dbReference type="Gene3D" id="1.10.443.10">
    <property type="entry name" value="Intergrase catalytic core"/>
    <property type="match status" value="1"/>
</dbReference>
<dbReference type="InterPro" id="IPR011010">
    <property type="entry name" value="DNA_brk_join_enz"/>
</dbReference>
<dbReference type="Pfam" id="PF20172">
    <property type="entry name" value="DUF6538"/>
    <property type="match status" value="1"/>
</dbReference>
<reference evidence="6 7" key="2">
    <citation type="submission" date="2020-11" db="EMBL/GenBank/DDBJ databases">
        <title>Description of novel Gluconobacter species.</title>
        <authorList>
            <person name="Cleenwerck I."/>
            <person name="Cnockaert M."/>
            <person name="Borremans W."/>
            <person name="Wieme A.D."/>
            <person name="De Vuyst L."/>
            <person name="Vandamme P."/>
        </authorList>
    </citation>
    <scope>NUCLEOTIDE SEQUENCE [LARGE SCALE GENOMIC DNA]</scope>
    <source>
        <strain evidence="6 7">LMG 27748</strain>
    </source>
</reference>
<reference evidence="7" key="1">
    <citation type="submission" date="2020-04" db="EMBL/GenBank/DDBJ databases">
        <title>Description of novel Gluconacetobacter.</title>
        <authorList>
            <person name="Sombolestani A."/>
        </authorList>
    </citation>
    <scope>NUCLEOTIDE SEQUENCE [LARGE SCALE GENOMIC DNA]</scope>
    <source>
        <strain evidence="7">LMG 27748</strain>
    </source>
</reference>
<dbReference type="Proteomes" id="UP000630952">
    <property type="component" value="Unassembled WGS sequence"/>
</dbReference>
<keyword evidence="2" id="KW-0229">DNA integration</keyword>
<evidence type="ECO:0000256" key="4">
    <source>
        <dbReference type="ARBA" id="ARBA00023172"/>
    </source>
</evidence>
<keyword evidence="7" id="KW-1185">Reference proteome</keyword>
<protein>
    <submittedName>
        <fullName evidence="6">Tyrosine-type recombinase/integrase</fullName>
    </submittedName>
</protein>
<dbReference type="EMBL" id="JABCQO010000022">
    <property type="protein sequence ID" value="MBF0877906.1"/>
    <property type="molecule type" value="Genomic_DNA"/>
</dbReference>